<protein>
    <submittedName>
        <fullName evidence="2">Uncharacterized protein</fullName>
    </submittedName>
</protein>
<accession>A0A8X6PVP7</accession>
<evidence type="ECO:0000313" key="3">
    <source>
        <dbReference type="Proteomes" id="UP000887013"/>
    </source>
</evidence>
<gene>
    <name evidence="2" type="ORF">NPIL_40011</name>
</gene>
<comment type="caution">
    <text evidence="2">The sequence shown here is derived from an EMBL/GenBank/DDBJ whole genome shotgun (WGS) entry which is preliminary data.</text>
</comment>
<evidence type="ECO:0000313" key="2">
    <source>
        <dbReference type="EMBL" id="GFT88275.1"/>
    </source>
</evidence>
<dbReference type="Proteomes" id="UP000887013">
    <property type="component" value="Unassembled WGS sequence"/>
</dbReference>
<dbReference type="EMBL" id="BMAW01073560">
    <property type="protein sequence ID" value="GFT88275.1"/>
    <property type="molecule type" value="Genomic_DNA"/>
</dbReference>
<sequence>MDAILLLRAPVGVRRAPLIAPGSGGDGPESKSRTPERRSAHDRHLQGHGGGLVGSIAGQRWSAGRAAGITEDPY</sequence>
<keyword evidence="3" id="KW-1185">Reference proteome</keyword>
<organism evidence="2 3">
    <name type="scientific">Nephila pilipes</name>
    <name type="common">Giant wood spider</name>
    <name type="synonym">Nephila maculata</name>
    <dbReference type="NCBI Taxonomy" id="299642"/>
    <lineage>
        <taxon>Eukaryota</taxon>
        <taxon>Metazoa</taxon>
        <taxon>Ecdysozoa</taxon>
        <taxon>Arthropoda</taxon>
        <taxon>Chelicerata</taxon>
        <taxon>Arachnida</taxon>
        <taxon>Araneae</taxon>
        <taxon>Araneomorphae</taxon>
        <taxon>Entelegynae</taxon>
        <taxon>Araneoidea</taxon>
        <taxon>Nephilidae</taxon>
        <taxon>Nephila</taxon>
    </lineage>
</organism>
<dbReference type="AlphaFoldDB" id="A0A8X6PVP7"/>
<proteinExistence type="predicted"/>
<evidence type="ECO:0000256" key="1">
    <source>
        <dbReference type="SAM" id="MobiDB-lite"/>
    </source>
</evidence>
<feature type="region of interest" description="Disordered" evidence="1">
    <location>
        <begin position="16"/>
        <end position="57"/>
    </location>
</feature>
<name>A0A8X6PVP7_NEPPI</name>
<feature type="compositionally biased region" description="Basic and acidic residues" evidence="1">
    <location>
        <begin position="28"/>
        <end position="45"/>
    </location>
</feature>
<reference evidence="2" key="1">
    <citation type="submission" date="2020-08" db="EMBL/GenBank/DDBJ databases">
        <title>Multicomponent nature underlies the extraordinary mechanical properties of spider dragline silk.</title>
        <authorList>
            <person name="Kono N."/>
            <person name="Nakamura H."/>
            <person name="Mori M."/>
            <person name="Yoshida Y."/>
            <person name="Ohtoshi R."/>
            <person name="Malay A.D."/>
            <person name="Moran D.A.P."/>
            <person name="Tomita M."/>
            <person name="Numata K."/>
            <person name="Arakawa K."/>
        </authorList>
    </citation>
    <scope>NUCLEOTIDE SEQUENCE</scope>
</reference>